<feature type="compositionally biased region" description="Basic and acidic residues" evidence="1">
    <location>
        <begin position="489"/>
        <end position="499"/>
    </location>
</feature>
<protein>
    <recommendedName>
        <fullName evidence="2">Heterokaryon incompatibility domain-containing protein</fullName>
    </recommendedName>
</protein>
<evidence type="ECO:0000313" key="4">
    <source>
        <dbReference type="Proteomes" id="UP001433268"/>
    </source>
</evidence>
<dbReference type="InterPro" id="IPR010730">
    <property type="entry name" value="HET"/>
</dbReference>
<evidence type="ECO:0000259" key="2">
    <source>
        <dbReference type="Pfam" id="PF06985"/>
    </source>
</evidence>
<keyword evidence="4" id="KW-1185">Reference proteome</keyword>
<dbReference type="Proteomes" id="UP001433268">
    <property type="component" value="Unassembled WGS sequence"/>
</dbReference>
<dbReference type="EMBL" id="JAQQWN010000011">
    <property type="protein sequence ID" value="KAK8061172.1"/>
    <property type="molecule type" value="Genomic_DNA"/>
</dbReference>
<evidence type="ECO:0000256" key="1">
    <source>
        <dbReference type="SAM" id="MobiDB-lite"/>
    </source>
</evidence>
<feature type="region of interest" description="Disordered" evidence="1">
    <location>
        <begin position="639"/>
        <end position="663"/>
    </location>
</feature>
<organism evidence="3 4">
    <name type="scientific">Apiospora hydei</name>
    <dbReference type="NCBI Taxonomy" id="1337664"/>
    <lineage>
        <taxon>Eukaryota</taxon>
        <taxon>Fungi</taxon>
        <taxon>Dikarya</taxon>
        <taxon>Ascomycota</taxon>
        <taxon>Pezizomycotina</taxon>
        <taxon>Sordariomycetes</taxon>
        <taxon>Xylariomycetidae</taxon>
        <taxon>Amphisphaeriales</taxon>
        <taxon>Apiosporaceae</taxon>
        <taxon>Apiospora</taxon>
    </lineage>
</organism>
<dbReference type="PANTHER" id="PTHR24148">
    <property type="entry name" value="ANKYRIN REPEAT DOMAIN-CONTAINING PROTEIN 39 HOMOLOG-RELATED"/>
    <property type="match status" value="1"/>
</dbReference>
<feature type="region of interest" description="Disordered" evidence="1">
    <location>
        <begin position="489"/>
        <end position="527"/>
    </location>
</feature>
<dbReference type="Pfam" id="PF06985">
    <property type="entry name" value="HET"/>
    <property type="match status" value="1"/>
</dbReference>
<sequence length="663" mass="75072">MASPIYRTLNRDREEIRLFELLQTDDDKEAPVRGRLHYHSLADKPVYNTVSYVWGDPGLTGEQIEVDGKSLRVTPNLHKLLRNLRSSSQDDDVGLLWIDAICINQQDLAERNHQVSMMRQIYEQCRADLVWLGPTSSADDAHDEGAAEEAMEAGLELLESICATNDIRTLQGLDYRFPTDLDPTTGKPCASWRAAAAAQRLRSWEMTFEEQDVLYHAIFRPAIWDRIWVVQELACAPRVVLMAGRRGRLEWDVVARFLAPLPPSDAFHRYVGSHGSWLQLEVGMLLAQLKRFNDQRTLARRGEREGLLDVLARWSESASTDPRDRIYAGKQFFHCCKPGFKTVELRFPVDYSRTLPQVHLDAARAIINSSANLDIIAQNPWPHDKKKAKIPANDDDANQEQQLAQHLPSWVPSFTVSLRTRAAADERHTLLNLLDDDEAGPACYVSGEPAFTAYWRTLATDRIGFPMRRLQPGEIKTLDGSLRERMKESMRRYSKRMSESNDAGSTGIDLLKDSGKDSGDDSSKEEKEPYLFEDTICDRVWKFTHAHWGFNVTEKGLYTMLLRGRAQQGDVIACLEGAKVPLVLRPKRAVDDGPSTTGRNRLGSSHLRQPLILKHLVRCRLVPLIVRLNDGHAVGLRVQDDDEQTNPAARVVGKTGKDEDVRR</sequence>
<dbReference type="PANTHER" id="PTHR24148:SF64">
    <property type="entry name" value="HETEROKARYON INCOMPATIBILITY DOMAIN-CONTAINING PROTEIN"/>
    <property type="match status" value="1"/>
</dbReference>
<dbReference type="RefSeq" id="XP_066660592.1">
    <property type="nucleotide sequence ID" value="XM_066819707.1"/>
</dbReference>
<dbReference type="GeneID" id="92052767"/>
<evidence type="ECO:0000313" key="3">
    <source>
        <dbReference type="EMBL" id="KAK8061172.1"/>
    </source>
</evidence>
<comment type="caution">
    <text evidence="3">The sequence shown here is derived from an EMBL/GenBank/DDBJ whole genome shotgun (WGS) entry which is preliminary data.</text>
</comment>
<feature type="domain" description="Heterokaryon incompatibility" evidence="2">
    <location>
        <begin position="47"/>
        <end position="232"/>
    </location>
</feature>
<gene>
    <name evidence="3" type="ORF">PG997_015393</name>
</gene>
<name>A0ABR1UQI9_9PEZI</name>
<feature type="compositionally biased region" description="Basic and acidic residues" evidence="1">
    <location>
        <begin position="510"/>
        <end position="527"/>
    </location>
</feature>
<reference evidence="3 4" key="1">
    <citation type="submission" date="2023-01" db="EMBL/GenBank/DDBJ databases">
        <title>Analysis of 21 Apiospora genomes using comparative genomics revels a genus with tremendous synthesis potential of carbohydrate active enzymes and secondary metabolites.</title>
        <authorList>
            <person name="Sorensen T."/>
        </authorList>
    </citation>
    <scope>NUCLEOTIDE SEQUENCE [LARGE SCALE GENOMIC DNA]</scope>
    <source>
        <strain evidence="3 4">CBS 114990</strain>
    </source>
</reference>
<proteinExistence type="predicted"/>
<accession>A0ABR1UQI9</accession>
<dbReference type="InterPro" id="IPR052895">
    <property type="entry name" value="HetReg/Transcr_Mod"/>
</dbReference>